<dbReference type="Gene3D" id="3.30.40.10">
    <property type="entry name" value="Zinc/RING finger domain, C3HC4 (zinc finger)"/>
    <property type="match status" value="1"/>
</dbReference>
<gene>
    <name evidence="4" type="ORF">JKP88DRAFT_158959</name>
</gene>
<evidence type="ECO:0000313" key="4">
    <source>
        <dbReference type="EMBL" id="KAG5177401.1"/>
    </source>
</evidence>
<dbReference type="InterPro" id="IPR050158">
    <property type="entry name" value="Ubiquitin_ubiquitin-like"/>
</dbReference>
<keyword evidence="1" id="KW-0479">Metal-binding</keyword>
<dbReference type="SUPFAM" id="SSF57850">
    <property type="entry name" value="RING/U-box"/>
    <property type="match status" value="1"/>
</dbReference>
<dbReference type="EMBL" id="JAFCMP010000525">
    <property type="protein sequence ID" value="KAG5177401.1"/>
    <property type="molecule type" value="Genomic_DNA"/>
</dbReference>
<dbReference type="InterPro" id="IPR013083">
    <property type="entry name" value="Znf_RING/FYVE/PHD"/>
</dbReference>
<reference evidence="4" key="1">
    <citation type="submission" date="2021-02" db="EMBL/GenBank/DDBJ databases">
        <title>First Annotated Genome of the Yellow-green Alga Tribonema minus.</title>
        <authorList>
            <person name="Mahan K.M."/>
        </authorList>
    </citation>
    <scope>NUCLEOTIDE SEQUENCE</scope>
    <source>
        <strain evidence="4">UTEX B ZZ1240</strain>
    </source>
</reference>
<evidence type="ECO:0000259" key="3">
    <source>
        <dbReference type="PROSITE" id="PS50089"/>
    </source>
</evidence>
<accession>A0A836CAN6</accession>
<evidence type="ECO:0000313" key="5">
    <source>
        <dbReference type="Proteomes" id="UP000664859"/>
    </source>
</evidence>
<keyword evidence="1" id="KW-0863">Zinc-finger</keyword>
<keyword evidence="1" id="KW-0862">Zinc</keyword>
<dbReference type="Gene3D" id="3.10.20.90">
    <property type="entry name" value="Phosphatidylinositol 3-kinase Catalytic Subunit, Chain A, domain 1"/>
    <property type="match status" value="1"/>
</dbReference>
<dbReference type="PANTHER" id="PTHR10666">
    <property type="entry name" value="UBIQUITIN"/>
    <property type="match status" value="1"/>
</dbReference>
<sequence length="303" mass="32922">MTLQAVPADEHGINIFVKSLSGKTFTVHGLSCSDTVDTIMEAVEDKEGVLNLFDEQRLVFAGQQLETGRTLYEHRIQNDSTLHMMGRLRGGSSSLAPLKIPFADVSKTSAIQHIRFSPDAPSWRTVVTGLNLEGYCRNPRCAARNELVIANVGMDAFTLGARCACPQCSSAILPHTCGFYACTWKYEGAKTDGVFMCSPWYTAGDTAYDLVNEHGNMALWSRLVLVAKPIASGAKDKDGRAVPNDCGLCLMSLAESENTAVRNCGHRYHATCLTRWQQQYSGGSHRSTCPACRAQHHGASASA</sequence>
<dbReference type="Proteomes" id="UP000664859">
    <property type="component" value="Unassembled WGS sequence"/>
</dbReference>
<feature type="domain" description="RING-type" evidence="3">
    <location>
        <begin position="246"/>
        <end position="293"/>
    </location>
</feature>
<dbReference type="SMART" id="SM00213">
    <property type="entry name" value="UBQ"/>
    <property type="match status" value="1"/>
</dbReference>
<dbReference type="PROSITE" id="PS50053">
    <property type="entry name" value="UBIQUITIN_2"/>
    <property type="match status" value="1"/>
</dbReference>
<evidence type="ECO:0000259" key="2">
    <source>
        <dbReference type="PROSITE" id="PS50053"/>
    </source>
</evidence>
<dbReference type="OrthoDB" id="428577at2759"/>
<dbReference type="PROSITE" id="PS50089">
    <property type="entry name" value="ZF_RING_2"/>
    <property type="match status" value="1"/>
</dbReference>
<keyword evidence="5" id="KW-1185">Reference proteome</keyword>
<dbReference type="InterPro" id="IPR001841">
    <property type="entry name" value="Znf_RING"/>
</dbReference>
<dbReference type="GO" id="GO:0008270">
    <property type="term" value="F:zinc ion binding"/>
    <property type="evidence" value="ECO:0007669"/>
    <property type="project" value="UniProtKB-KW"/>
</dbReference>
<dbReference type="CDD" id="cd16448">
    <property type="entry name" value="RING-H2"/>
    <property type="match status" value="1"/>
</dbReference>
<evidence type="ECO:0000256" key="1">
    <source>
        <dbReference type="PROSITE-ProRule" id="PRU00175"/>
    </source>
</evidence>
<dbReference type="SMART" id="SM00184">
    <property type="entry name" value="RING"/>
    <property type="match status" value="1"/>
</dbReference>
<comment type="caution">
    <text evidence="4">The sequence shown here is derived from an EMBL/GenBank/DDBJ whole genome shotgun (WGS) entry which is preliminary data.</text>
</comment>
<dbReference type="InterPro" id="IPR000626">
    <property type="entry name" value="Ubiquitin-like_dom"/>
</dbReference>
<dbReference type="InterPro" id="IPR029071">
    <property type="entry name" value="Ubiquitin-like_domsf"/>
</dbReference>
<dbReference type="SUPFAM" id="SSF54236">
    <property type="entry name" value="Ubiquitin-like"/>
    <property type="match status" value="1"/>
</dbReference>
<dbReference type="Pfam" id="PF13639">
    <property type="entry name" value="zf-RING_2"/>
    <property type="match status" value="1"/>
</dbReference>
<protein>
    <submittedName>
        <fullName evidence="4">Uncharacterized protein</fullName>
    </submittedName>
</protein>
<name>A0A836CAN6_9STRA</name>
<organism evidence="4 5">
    <name type="scientific">Tribonema minus</name>
    <dbReference type="NCBI Taxonomy" id="303371"/>
    <lineage>
        <taxon>Eukaryota</taxon>
        <taxon>Sar</taxon>
        <taxon>Stramenopiles</taxon>
        <taxon>Ochrophyta</taxon>
        <taxon>PX clade</taxon>
        <taxon>Xanthophyceae</taxon>
        <taxon>Tribonematales</taxon>
        <taxon>Tribonemataceae</taxon>
        <taxon>Tribonema</taxon>
    </lineage>
</organism>
<proteinExistence type="predicted"/>
<dbReference type="AlphaFoldDB" id="A0A836CAN6"/>
<feature type="domain" description="Ubiquitin-like" evidence="2">
    <location>
        <begin position="13"/>
        <end position="91"/>
    </location>
</feature>
<dbReference type="Pfam" id="PF00240">
    <property type="entry name" value="ubiquitin"/>
    <property type="match status" value="1"/>
</dbReference>